<organism evidence="1 2">
    <name type="scientific">Durusdinium trenchii</name>
    <dbReference type="NCBI Taxonomy" id="1381693"/>
    <lineage>
        <taxon>Eukaryota</taxon>
        <taxon>Sar</taxon>
        <taxon>Alveolata</taxon>
        <taxon>Dinophyceae</taxon>
        <taxon>Suessiales</taxon>
        <taxon>Symbiodiniaceae</taxon>
        <taxon>Durusdinium</taxon>
    </lineage>
</organism>
<dbReference type="EMBL" id="CAXAMM010001354">
    <property type="protein sequence ID" value="CAK8991680.1"/>
    <property type="molecule type" value="Genomic_DNA"/>
</dbReference>
<dbReference type="Proteomes" id="UP001642464">
    <property type="component" value="Unassembled WGS sequence"/>
</dbReference>
<evidence type="ECO:0000313" key="2">
    <source>
        <dbReference type="Proteomes" id="UP001642464"/>
    </source>
</evidence>
<accession>A0ABP0HNG0</accession>
<dbReference type="Gene3D" id="3.40.50.620">
    <property type="entry name" value="HUPs"/>
    <property type="match status" value="1"/>
</dbReference>
<dbReference type="SUPFAM" id="SSF52402">
    <property type="entry name" value="Adenine nucleotide alpha hydrolases-like"/>
    <property type="match status" value="1"/>
</dbReference>
<dbReference type="InterPro" id="IPR051857">
    <property type="entry name" value="Asn_synthetase_domain"/>
</dbReference>
<dbReference type="InterPro" id="IPR001962">
    <property type="entry name" value="Asn_synthase"/>
</dbReference>
<name>A0ABP0HNG0_9DINO</name>
<reference evidence="1 2" key="1">
    <citation type="submission" date="2024-02" db="EMBL/GenBank/DDBJ databases">
        <authorList>
            <person name="Chen Y."/>
            <person name="Shah S."/>
            <person name="Dougan E. K."/>
            <person name="Thang M."/>
            <person name="Chan C."/>
        </authorList>
    </citation>
    <scope>NUCLEOTIDE SEQUENCE [LARGE SCALE GENOMIC DNA]</scope>
</reference>
<comment type="caution">
    <text evidence="1">The sequence shown here is derived from an EMBL/GenBank/DDBJ whole genome shotgun (WGS) entry which is preliminary data.</text>
</comment>
<sequence length="714" mass="77612">MSTVVTDVSSVLCYKHSVTYTVEGVHEERHWQAANGSLLLVRGRIFGKDSEVLSWDTVASELTQLAALPDLADVSRYFSRLHGYFWVTYVSAADSLLSLFAVSDAVGMTPMWLGCGRDDEGDFLLLSPYWPLEQVPLARPNVHLQQSSPRLLHCWSAKDGLATSKPDPFYGLHEACDLESPTNATARLQEALLQAVRRCTVGEEHVGLLFSGGLDSGLLAWILTSFSSCKCSGYTVGFHMEDKNIKNKYAYPEDLSMAEVAAAEMSLPWNAHVLDLKEAEQLLLQCAPVVADLNSVKASVAMTMLSACKMAARDNLSVVLSGLGSEEAFAGYQRHVRACGAGDVATRRDRTLGLAQMWHRDLQRDWAVARLAKVEIRYPFLDADLLAIALNLPSGEFLGRSRPRGPAGAGAEAEACADGGKGALRAVARSLGAPQRVSERRKRAAQYGSRIYNALKILSNEAGKQQEDSRYHQANYVMSVPGASHSPIALLHTSGYHSIQVYCLLRSWRCQIACIIPPSDQDSDYAAAKAFAASLQLPLLRCAVRCSEGYEMAGLMAALRLAKEEFQIEAAACGHVCDLDLWGSFAAACDAVSLRAMAPEWGSCPSNQSSMRRIVHDGTALQLTKFPLSSWLGHTISSPEEADAVLDALQTICGPDATDDTDAGYVDCDFVSSPFLPCGVRDVRDKSVALVSALLQQKRLCFQSHVHGLFQVLV</sequence>
<dbReference type="PANTHER" id="PTHR45937:SF1">
    <property type="entry name" value="ASPARAGINE SYNTHETASE DOMAIN-CONTAINING PROTEIN 1"/>
    <property type="match status" value="1"/>
</dbReference>
<keyword evidence="2" id="KW-1185">Reference proteome</keyword>
<protein>
    <submittedName>
        <fullName evidence="1">Asparagine synthetase [glutamine-hydrolyzing] 1</fullName>
    </submittedName>
</protein>
<gene>
    <name evidence="1" type="ORF">SCF082_LOCUS2760</name>
</gene>
<proteinExistence type="predicted"/>
<dbReference type="CDD" id="cd01991">
    <property type="entry name" value="Asn_synthase_B_C"/>
    <property type="match status" value="1"/>
</dbReference>
<dbReference type="PANTHER" id="PTHR45937">
    <property type="entry name" value="ASPARAGINE SYNTHETASE DOMAIN-CONTAINING PROTEIN 1"/>
    <property type="match status" value="1"/>
</dbReference>
<dbReference type="InterPro" id="IPR014729">
    <property type="entry name" value="Rossmann-like_a/b/a_fold"/>
</dbReference>
<evidence type="ECO:0000313" key="1">
    <source>
        <dbReference type="EMBL" id="CAK8991680.1"/>
    </source>
</evidence>
<dbReference type="Pfam" id="PF00733">
    <property type="entry name" value="Asn_synthase"/>
    <property type="match status" value="2"/>
</dbReference>